<accession>A0A0F9AA77</accession>
<feature type="non-terminal residue" evidence="1">
    <location>
        <position position="1"/>
    </location>
</feature>
<gene>
    <name evidence="1" type="ORF">LCGC14_2936780</name>
</gene>
<comment type="caution">
    <text evidence="1">The sequence shown here is derived from an EMBL/GenBank/DDBJ whole genome shotgun (WGS) entry which is preliminary data.</text>
</comment>
<protein>
    <submittedName>
        <fullName evidence="1">Uncharacterized protein</fullName>
    </submittedName>
</protein>
<name>A0A0F9AA77_9ZZZZ</name>
<reference evidence="1" key="1">
    <citation type="journal article" date="2015" name="Nature">
        <title>Complex archaea that bridge the gap between prokaryotes and eukaryotes.</title>
        <authorList>
            <person name="Spang A."/>
            <person name="Saw J.H."/>
            <person name="Jorgensen S.L."/>
            <person name="Zaremba-Niedzwiedzka K."/>
            <person name="Martijn J."/>
            <person name="Lind A.E."/>
            <person name="van Eijk R."/>
            <person name="Schleper C."/>
            <person name="Guy L."/>
            <person name="Ettema T.J."/>
        </authorList>
    </citation>
    <scope>NUCLEOTIDE SEQUENCE</scope>
</reference>
<dbReference type="AlphaFoldDB" id="A0A0F9AA77"/>
<proteinExistence type="predicted"/>
<dbReference type="EMBL" id="LAZR01058787">
    <property type="protein sequence ID" value="KKK69161.1"/>
    <property type="molecule type" value="Genomic_DNA"/>
</dbReference>
<evidence type="ECO:0000313" key="1">
    <source>
        <dbReference type="EMBL" id="KKK69161.1"/>
    </source>
</evidence>
<organism evidence="1">
    <name type="scientific">marine sediment metagenome</name>
    <dbReference type="NCBI Taxonomy" id="412755"/>
    <lineage>
        <taxon>unclassified sequences</taxon>
        <taxon>metagenomes</taxon>
        <taxon>ecological metagenomes</taxon>
    </lineage>
</organism>
<sequence>PRLALARRAFARRHDAPVAGPVIVMRLALEARHQMPRLAQRRE</sequence>